<dbReference type="PANTHER" id="PTHR35043">
    <property type="entry name" value="TRANSCRIPTION FACTOR DOMAIN-CONTAINING PROTEIN"/>
    <property type="match status" value="1"/>
</dbReference>
<dbReference type="STRING" id="97972.A0A2V1DIS8"/>
<feature type="transmembrane region" description="Helical" evidence="1">
    <location>
        <begin position="25"/>
        <end position="45"/>
    </location>
</feature>
<dbReference type="AlphaFoldDB" id="A0A2V1DIS8"/>
<proteinExistence type="predicted"/>
<protein>
    <submittedName>
        <fullName evidence="2">Uncharacterized protein</fullName>
    </submittedName>
</protein>
<dbReference type="EMBL" id="KZ805444">
    <property type="protein sequence ID" value="PVH97159.1"/>
    <property type="molecule type" value="Genomic_DNA"/>
</dbReference>
<accession>A0A2V1DIS8</accession>
<name>A0A2V1DIS8_9PLEO</name>
<keyword evidence="3" id="KW-1185">Reference proteome</keyword>
<feature type="transmembrane region" description="Helical" evidence="1">
    <location>
        <begin position="481"/>
        <end position="507"/>
    </location>
</feature>
<keyword evidence="1" id="KW-0812">Transmembrane</keyword>
<evidence type="ECO:0000313" key="2">
    <source>
        <dbReference type="EMBL" id="PVH97159.1"/>
    </source>
</evidence>
<feature type="transmembrane region" description="Helical" evidence="1">
    <location>
        <begin position="65"/>
        <end position="84"/>
    </location>
</feature>
<dbReference type="OrthoDB" id="3061561at2759"/>
<feature type="transmembrane region" description="Helical" evidence="1">
    <location>
        <begin position="528"/>
        <end position="551"/>
    </location>
</feature>
<evidence type="ECO:0000313" key="3">
    <source>
        <dbReference type="Proteomes" id="UP000244855"/>
    </source>
</evidence>
<evidence type="ECO:0000256" key="1">
    <source>
        <dbReference type="SAM" id="Phobius"/>
    </source>
</evidence>
<sequence>MNASNGSTHSDTTFHKWKAEPTTRGSFSIISSCLITMTLCVWTSVHLNLPEYQKPMSQTWRKVMWLMIALLAPEFVAVTAYSQYKEAQELGIYMRGELGQPEPVPWWRRVLSFRLSLSSIIKSVAAAARATYDFFWGDCKRCEILPQSPYRHFHPCIQEKNQEETLYEKRHIWTASHSFYAIMGGFAISTEGMEQNFLPGNRRRMALTGEGFQWLAERDPTAIPDISEAEIQDKSKASNLAKTIVCLQASWFGVQCCTRWGQGLAVSLLELNTFGHAISALLVYLFWWDKPLDVERPSLLHGQNIQGLGQAMALNFYLNNGERKIFSRIFKRSAYAWFNEDENPAVYPSSEPGCISNETENEVGYIDLQPGHAMYGIKFEGYVSASKTYVQTFVRLSTHEVRCWRAAALASGGDISELIHGSRKLVDRISNAPLLDNLDGESGSLLSSSPFMLSFTLAGLCYGGLHLTAWNSSYRSITEELLWKISAIGIAAVGLLLHALGFSYDVYKWLKKEASPRPTSNASRPYSLWHVYMGFLLLVLGMFYVFARFYLVVESFLSLTHLPESAFLVPKWSQYFPHVA</sequence>
<dbReference type="Proteomes" id="UP000244855">
    <property type="component" value="Unassembled WGS sequence"/>
</dbReference>
<gene>
    <name evidence="2" type="ORF">DM02DRAFT_568364</name>
</gene>
<reference evidence="2 3" key="1">
    <citation type="journal article" date="2018" name="Sci. Rep.">
        <title>Comparative genomics provides insights into the lifestyle and reveals functional heterogeneity of dark septate endophytic fungi.</title>
        <authorList>
            <person name="Knapp D.G."/>
            <person name="Nemeth J.B."/>
            <person name="Barry K."/>
            <person name="Hainaut M."/>
            <person name="Henrissat B."/>
            <person name="Johnson J."/>
            <person name="Kuo A."/>
            <person name="Lim J.H.P."/>
            <person name="Lipzen A."/>
            <person name="Nolan M."/>
            <person name="Ohm R.A."/>
            <person name="Tamas L."/>
            <person name="Grigoriev I.V."/>
            <person name="Spatafora J.W."/>
            <person name="Nagy L.G."/>
            <person name="Kovacs G.M."/>
        </authorList>
    </citation>
    <scope>NUCLEOTIDE SEQUENCE [LARGE SCALE GENOMIC DNA]</scope>
    <source>
        <strain evidence="2 3">DSE2036</strain>
    </source>
</reference>
<organism evidence="2 3">
    <name type="scientific">Periconia macrospinosa</name>
    <dbReference type="NCBI Taxonomy" id="97972"/>
    <lineage>
        <taxon>Eukaryota</taxon>
        <taxon>Fungi</taxon>
        <taxon>Dikarya</taxon>
        <taxon>Ascomycota</taxon>
        <taxon>Pezizomycotina</taxon>
        <taxon>Dothideomycetes</taxon>
        <taxon>Pleosporomycetidae</taxon>
        <taxon>Pleosporales</taxon>
        <taxon>Massarineae</taxon>
        <taxon>Periconiaceae</taxon>
        <taxon>Periconia</taxon>
    </lineage>
</organism>
<keyword evidence="1" id="KW-0472">Membrane</keyword>
<keyword evidence="1" id="KW-1133">Transmembrane helix</keyword>
<dbReference type="PANTHER" id="PTHR35043:SF9">
    <property type="match status" value="1"/>
</dbReference>
<feature type="transmembrane region" description="Helical" evidence="1">
    <location>
        <begin position="451"/>
        <end position="469"/>
    </location>
</feature>